<evidence type="ECO:0000256" key="5">
    <source>
        <dbReference type="ARBA" id="ARBA00023136"/>
    </source>
</evidence>
<feature type="transmembrane region" description="Helical" evidence="6">
    <location>
        <begin position="370"/>
        <end position="387"/>
    </location>
</feature>
<feature type="transmembrane region" description="Helical" evidence="6">
    <location>
        <begin position="209"/>
        <end position="237"/>
    </location>
</feature>
<dbReference type="PROSITE" id="PS50267">
    <property type="entry name" value="NA_NEUROTRAN_SYMP_3"/>
    <property type="match status" value="1"/>
</dbReference>
<dbReference type="CDD" id="cd10336">
    <property type="entry name" value="SLC6sbd_Tyt1-Like"/>
    <property type="match status" value="1"/>
</dbReference>
<proteinExistence type="predicted"/>
<dbReference type="InterPro" id="IPR037272">
    <property type="entry name" value="SNS_sf"/>
</dbReference>
<sequence length="442" mass="46826">MERETWATRIGFILAAVGSAVGLGNIWRFPFQVGQNGGSAFLIMYLACVLLIGIPAILVEFVIGRRSQRNPIGAFHALGKSRFRAIGAVCVVTGFVILSYYTVVAGWVLRYIGGSATGAYFGSEEAYFLEIATGYDAVVLHAVFLAVTVGIVMLGIKRGIELAVKAMVPAIALLLAGLAVYALTLDGVVDGYRYYLSPDFATLAAEWTTILPAAVGQALFTLSLGMGVMITYASYVGEDQSLLVDSGSIALLDTVIAFLSGLILFPILFTIDATPGDGGAGEFFIGVGGAFADIPLGTIVGVVFFVTLAVAALSSAISILEVIVSYFIDEFGFDRRVATFGVGVIVFVAGIPAALDMGTFEVYDQVTGELLLPLGMFLLVLFVAWVVPEESLDELLKGRSGSNLDVFWLWWVRTVVTVAVGLTLVLSVYGFAVEFGLLAESA</sequence>
<comment type="subcellular location">
    <subcellularLocation>
        <location evidence="1">Membrane</location>
        <topology evidence="1">Multi-pass membrane protein</topology>
    </subcellularLocation>
</comment>
<evidence type="ECO:0000256" key="2">
    <source>
        <dbReference type="ARBA" id="ARBA00022448"/>
    </source>
</evidence>
<dbReference type="SUPFAM" id="SSF161070">
    <property type="entry name" value="SNF-like"/>
    <property type="match status" value="1"/>
</dbReference>
<dbReference type="HOGENOM" id="CLU_006855_3_4_2"/>
<protein>
    <submittedName>
        <fullName evidence="7">SNF family transport protein</fullName>
    </submittedName>
</protein>
<name>A0A1U7EYH7_NATPD</name>
<accession>A0A1U7EYH7</accession>
<dbReference type="InterPro" id="IPR000175">
    <property type="entry name" value="Na/ntran_symport"/>
</dbReference>
<keyword evidence="2" id="KW-0813">Transport</keyword>
<dbReference type="KEGG" id="nph:NP_4362A"/>
<feature type="transmembrane region" description="Helical" evidence="6">
    <location>
        <begin position="337"/>
        <end position="355"/>
    </location>
</feature>
<reference evidence="7 8" key="1">
    <citation type="journal article" date="2005" name="Genome Res.">
        <title>Living with two extremes: conclusions from the genome sequence of Natronomonas pharaonis.</title>
        <authorList>
            <person name="Falb M."/>
            <person name="Pfeiffer F."/>
            <person name="Palm P."/>
            <person name="Rodewald K."/>
            <person name="Hickmann V."/>
            <person name="Tittor J."/>
            <person name="Oesterhelt D."/>
        </authorList>
    </citation>
    <scope>NUCLEOTIDE SEQUENCE [LARGE SCALE GENOMIC DNA]</scope>
    <source>
        <strain evidence="8">ATCC 35678 / DSM 2160 / CIP 103997 / JCM 8858 / NBRC 14720 / NCIMB 2260 / Gabara</strain>
    </source>
</reference>
<feature type="transmembrane region" description="Helical" evidence="6">
    <location>
        <begin position="408"/>
        <end position="432"/>
    </location>
</feature>
<dbReference type="InterPro" id="IPR047218">
    <property type="entry name" value="YocR/YhdH-like"/>
</dbReference>
<dbReference type="EMBL" id="CR936257">
    <property type="protein sequence ID" value="CAI50272.1"/>
    <property type="molecule type" value="Genomic_DNA"/>
</dbReference>
<evidence type="ECO:0000256" key="1">
    <source>
        <dbReference type="ARBA" id="ARBA00004141"/>
    </source>
</evidence>
<dbReference type="EnsemblBacteria" id="CAI50272">
    <property type="protein sequence ID" value="CAI50272"/>
    <property type="gene ID" value="NP_4362A"/>
</dbReference>
<feature type="transmembrane region" description="Helical" evidence="6">
    <location>
        <begin position="12"/>
        <end position="30"/>
    </location>
</feature>
<dbReference type="eggNOG" id="arCOG04466">
    <property type="taxonomic scope" value="Archaea"/>
</dbReference>
<dbReference type="GO" id="GO:0016020">
    <property type="term" value="C:membrane"/>
    <property type="evidence" value="ECO:0007669"/>
    <property type="project" value="UniProtKB-SubCell"/>
</dbReference>
<feature type="transmembrane region" description="Helical" evidence="6">
    <location>
        <begin position="299"/>
        <end position="328"/>
    </location>
</feature>
<evidence type="ECO:0000256" key="6">
    <source>
        <dbReference type="SAM" id="Phobius"/>
    </source>
</evidence>
<feature type="transmembrane region" description="Helical" evidence="6">
    <location>
        <begin position="168"/>
        <end position="189"/>
    </location>
</feature>
<keyword evidence="4 6" id="KW-1133">Transmembrane helix</keyword>
<keyword evidence="3 6" id="KW-0812">Transmembrane</keyword>
<evidence type="ECO:0000313" key="8">
    <source>
        <dbReference type="Proteomes" id="UP000002698"/>
    </source>
</evidence>
<dbReference type="PRINTS" id="PR00176">
    <property type="entry name" value="NANEUSMPORT"/>
</dbReference>
<feature type="transmembrane region" description="Helical" evidence="6">
    <location>
        <begin position="42"/>
        <end position="64"/>
    </location>
</feature>
<dbReference type="STRING" id="348780.NP_4362A"/>
<evidence type="ECO:0000256" key="3">
    <source>
        <dbReference type="ARBA" id="ARBA00022692"/>
    </source>
</evidence>
<dbReference type="RefSeq" id="WP_011323888.1">
    <property type="nucleotide sequence ID" value="NC_007426.1"/>
</dbReference>
<evidence type="ECO:0000256" key="4">
    <source>
        <dbReference type="ARBA" id="ARBA00022989"/>
    </source>
</evidence>
<feature type="transmembrane region" description="Helical" evidence="6">
    <location>
        <begin position="132"/>
        <end position="156"/>
    </location>
</feature>
<keyword evidence="5 6" id="KW-0472">Membrane</keyword>
<feature type="transmembrane region" description="Helical" evidence="6">
    <location>
        <begin position="85"/>
        <end position="112"/>
    </location>
</feature>
<organism evidence="7 8">
    <name type="scientific">Natronomonas pharaonis (strain ATCC 35678 / DSM 2160 / CIP 103997 / JCM 8858 / NBRC 14720 / NCIMB 2260 / Gabara)</name>
    <name type="common">Halobacterium pharaonis</name>
    <dbReference type="NCBI Taxonomy" id="348780"/>
    <lineage>
        <taxon>Archaea</taxon>
        <taxon>Methanobacteriati</taxon>
        <taxon>Methanobacteriota</taxon>
        <taxon>Stenosarchaea group</taxon>
        <taxon>Halobacteria</taxon>
        <taxon>Halobacteriales</taxon>
        <taxon>Natronomonadaceae</taxon>
        <taxon>Natronomonas</taxon>
    </lineage>
</organism>
<evidence type="ECO:0000313" key="7">
    <source>
        <dbReference type="EMBL" id="CAI50272.1"/>
    </source>
</evidence>
<dbReference type="AlphaFoldDB" id="A0A1U7EYH7"/>
<dbReference type="NCBIfam" id="NF037979">
    <property type="entry name" value="Na_transp"/>
    <property type="match status" value="1"/>
</dbReference>
<dbReference type="OrthoDB" id="99721at2157"/>
<dbReference type="PANTHER" id="PTHR42948:SF1">
    <property type="entry name" value="TRANSPORTER"/>
    <property type="match status" value="1"/>
</dbReference>
<feature type="transmembrane region" description="Helical" evidence="6">
    <location>
        <begin position="249"/>
        <end position="269"/>
    </location>
</feature>
<gene>
    <name evidence="7" type="primary">tp55</name>
    <name evidence="7" type="ordered locus">NP_4362A</name>
</gene>
<dbReference type="GeneID" id="3703344"/>
<dbReference type="Proteomes" id="UP000002698">
    <property type="component" value="Chromosome"/>
</dbReference>
<dbReference type="PANTHER" id="PTHR42948">
    <property type="entry name" value="TRANSPORTER"/>
    <property type="match status" value="1"/>
</dbReference>
<keyword evidence="8" id="KW-1185">Reference proteome</keyword>
<dbReference type="Pfam" id="PF00209">
    <property type="entry name" value="SNF"/>
    <property type="match status" value="2"/>
</dbReference>